<sequence>MINVVDYLIANPSLITAIATVLLAFVTAILVAFTGYYAKKTSEMVEHTKINVEKTDELIEQSYIDRKVAFNEKKLKNFYYPLYDYFTNDLNLVEINTDRIFPNPEENFDLKTIKVKAALGIEESIEVFKDDSYLSLTPLNRYASQHDYLNYMNVPQKLEHVISHRYLAEKKLREQLNYLLDIIYNKKNMDKAEMDNFLVNFQQLIDSDINEIEAELNKLIDKK</sequence>
<name>D7E835_METEZ</name>
<dbReference type="RefSeq" id="WP_013193945.1">
    <property type="nucleotide sequence ID" value="NC_014253.1"/>
</dbReference>
<keyword evidence="1" id="KW-1133">Transmembrane helix</keyword>
<evidence type="ECO:0000313" key="3">
    <source>
        <dbReference type="Proteomes" id="UP000000391"/>
    </source>
</evidence>
<evidence type="ECO:0000313" key="2">
    <source>
        <dbReference type="EMBL" id="ADI73377.1"/>
    </source>
</evidence>
<dbReference type="EMBL" id="CP002069">
    <property type="protein sequence ID" value="ADI73377.1"/>
    <property type="molecule type" value="Genomic_DNA"/>
</dbReference>
<proteinExistence type="predicted"/>
<dbReference type="AlphaFoldDB" id="D7E835"/>
<keyword evidence="3" id="KW-1185">Reference proteome</keyword>
<reference evidence="2 3" key="1">
    <citation type="submission" date="2010-06" db="EMBL/GenBank/DDBJ databases">
        <title>Complete sequence chromosome of Methanohalobium evestigatum Z-7303.</title>
        <authorList>
            <consortium name="US DOE Joint Genome Institute"/>
            <person name="Lucas S."/>
            <person name="Copeland A."/>
            <person name="Lapidus A."/>
            <person name="Cheng J.-F."/>
            <person name="Bruce D."/>
            <person name="Goodwin L."/>
            <person name="Pitluck S."/>
            <person name="Saunders E."/>
            <person name="Detter J.C."/>
            <person name="Han C."/>
            <person name="Tapia R."/>
            <person name="Land M."/>
            <person name="Hauser L."/>
            <person name="Kyrpides N."/>
            <person name="Mikhailova N."/>
            <person name="Sieprawska-Lupa M."/>
            <person name="Whitman W.B."/>
            <person name="Anderson I."/>
            <person name="Woyke T."/>
        </authorList>
    </citation>
    <scope>NUCLEOTIDE SEQUENCE [LARGE SCALE GENOMIC DNA]</scope>
    <source>
        <strain evidence="3">ATCC BAA-1072 / DSM 3721 / NBRC 107634 / OCM 161 / Z-7303</strain>
    </source>
</reference>
<gene>
    <name evidence="2" type="ordered locus">Metev_0462</name>
</gene>
<dbReference type="GeneID" id="9346081"/>
<feature type="transmembrane region" description="Helical" evidence="1">
    <location>
        <begin position="14"/>
        <end position="38"/>
    </location>
</feature>
<organism evidence="2 3">
    <name type="scientific">Methanohalobium evestigatum (strain ATCC BAA-1072 / DSM 3721 / NBRC 107634 / OCM 161 / Z-7303)</name>
    <dbReference type="NCBI Taxonomy" id="644295"/>
    <lineage>
        <taxon>Archaea</taxon>
        <taxon>Methanobacteriati</taxon>
        <taxon>Methanobacteriota</taxon>
        <taxon>Stenosarchaea group</taxon>
        <taxon>Methanomicrobia</taxon>
        <taxon>Methanosarcinales</taxon>
        <taxon>Methanosarcinaceae</taxon>
        <taxon>Methanohalobium</taxon>
    </lineage>
</organism>
<dbReference type="KEGG" id="mev:Metev_0462"/>
<dbReference type="HOGENOM" id="CLU_1237921_0_0_2"/>
<dbReference type="OrthoDB" id="387564at2157"/>
<accession>D7E835</accession>
<keyword evidence="1" id="KW-0812">Transmembrane</keyword>
<dbReference type="STRING" id="644295.Metev_0462"/>
<keyword evidence="1" id="KW-0472">Membrane</keyword>
<evidence type="ECO:0000256" key="1">
    <source>
        <dbReference type="SAM" id="Phobius"/>
    </source>
</evidence>
<protein>
    <submittedName>
        <fullName evidence="2">Uncharacterized protein</fullName>
    </submittedName>
</protein>
<dbReference type="Proteomes" id="UP000000391">
    <property type="component" value="Chromosome"/>
</dbReference>